<sequence length="553" mass="59563">MTATQQATGIPAIAEDRARRYRQDGLWNGELVHERIRTYYTATPGRTAVVDGDRRMSYRELGSAVAATRDRLAGLGLSAGDRIAVALGNCAEYVVLVLAALELGAVPVLIIPAFREHELDHVFSVTEPVAFAVDGHGRRKEAVATARRLRDRHPQLRHLLVRGVEPGVGEQDLTVLAAAGAGPVHPWTRAVEPSDPAVFLLSSGTTGLPKAIPRCHEGYEYMIRSALRVNRMDEHAVNLVVMPAEHGFVMNCPGLLGTLSVGGRVVLSTPDSPAVAFELVERERVTHTTLVPSVALRWCAEAEKTTRDLSSLSVLLVGGARLAPDVAAKLETRLGARVQQCYGMSEGLLCYTGLDDTDEVVHRTQGRPLSPHDEVRVVDLHGEAVAPGQIGELLTRGPYTVAGYYRAPGATIEAFTEDGFYRTGDLVRVDARGNIEVLGRVRDTINRGGEKISAEELEDVILRHSGIAAAACVAMPHQVLGEVGCLYAVPGAAADGDLDLRAVRTFLDQQGIAKYKLPERLELVAELPLTGVGKVDRASLRADIAARLEAESR</sequence>
<evidence type="ECO:0000259" key="3">
    <source>
        <dbReference type="Pfam" id="PF13193"/>
    </source>
</evidence>
<dbReference type="Gene3D" id="3.30.300.30">
    <property type="match status" value="1"/>
</dbReference>
<feature type="domain" description="AMP-dependent synthetase/ligase" evidence="2">
    <location>
        <begin position="42"/>
        <end position="405"/>
    </location>
</feature>
<accession>A0A8H9J0G1</accession>
<dbReference type="PANTHER" id="PTHR43767:SF1">
    <property type="entry name" value="NONRIBOSOMAL PEPTIDE SYNTHASE PES1 (EUROFUNG)-RELATED"/>
    <property type="match status" value="1"/>
</dbReference>
<evidence type="ECO:0000313" key="5">
    <source>
        <dbReference type="Proteomes" id="UP000658656"/>
    </source>
</evidence>
<dbReference type="PROSITE" id="PS00455">
    <property type="entry name" value="AMP_BINDING"/>
    <property type="match status" value="1"/>
</dbReference>
<dbReference type="InterPro" id="IPR020845">
    <property type="entry name" value="AMP-binding_CS"/>
</dbReference>
<protein>
    <submittedName>
        <fullName evidence="4">2,3-dihydroxybenzoate-AMP ligase</fullName>
    </submittedName>
</protein>
<dbReference type="FunFam" id="2.30.38.10:FF:000003">
    <property type="entry name" value="Vibriobactin-specific 2,3-dihydroxybenzoate-AMP ligase"/>
    <property type="match status" value="1"/>
</dbReference>
<dbReference type="InterPro" id="IPR045851">
    <property type="entry name" value="AMP-bd_C_sf"/>
</dbReference>
<dbReference type="PANTHER" id="PTHR43767">
    <property type="entry name" value="LONG-CHAIN-FATTY-ACID--COA LIGASE"/>
    <property type="match status" value="1"/>
</dbReference>
<dbReference type="EMBL" id="BNAV01000006">
    <property type="protein sequence ID" value="GHF66341.1"/>
    <property type="molecule type" value="Genomic_DNA"/>
</dbReference>
<name>A0A8H9J0G1_9PSEU</name>
<dbReference type="Gene3D" id="3.40.50.12780">
    <property type="entry name" value="N-terminal domain of ligase-like"/>
    <property type="match status" value="1"/>
</dbReference>
<dbReference type="InterPro" id="IPR000873">
    <property type="entry name" value="AMP-dep_synth/lig_dom"/>
</dbReference>
<comment type="caution">
    <text evidence="4">The sequence shown here is derived from an EMBL/GenBank/DDBJ whole genome shotgun (WGS) entry which is preliminary data.</text>
</comment>
<organism evidence="4 5">
    <name type="scientific">Amycolatopsis bartoniae</name>
    <dbReference type="NCBI Taxonomy" id="941986"/>
    <lineage>
        <taxon>Bacteria</taxon>
        <taxon>Bacillati</taxon>
        <taxon>Actinomycetota</taxon>
        <taxon>Actinomycetes</taxon>
        <taxon>Pseudonocardiales</taxon>
        <taxon>Pseudonocardiaceae</taxon>
        <taxon>Amycolatopsis</taxon>
    </lineage>
</organism>
<dbReference type="Pfam" id="PF00501">
    <property type="entry name" value="AMP-binding"/>
    <property type="match status" value="1"/>
</dbReference>
<feature type="domain" description="AMP-binding enzyme C-terminal" evidence="3">
    <location>
        <begin position="456"/>
        <end position="534"/>
    </location>
</feature>
<dbReference type="RefSeq" id="WP_145932793.1">
    <property type="nucleotide sequence ID" value="NZ_BNAV01000006.1"/>
</dbReference>
<gene>
    <name evidence="4" type="ORF">GCM10017566_45150</name>
</gene>
<dbReference type="GO" id="GO:0016878">
    <property type="term" value="F:acid-thiol ligase activity"/>
    <property type="evidence" value="ECO:0007669"/>
    <property type="project" value="UniProtKB-ARBA"/>
</dbReference>
<dbReference type="InterPro" id="IPR025110">
    <property type="entry name" value="AMP-bd_C"/>
</dbReference>
<dbReference type="SUPFAM" id="SSF56801">
    <property type="entry name" value="Acetyl-CoA synthetase-like"/>
    <property type="match status" value="1"/>
</dbReference>
<dbReference type="Proteomes" id="UP000658656">
    <property type="component" value="Unassembled WGS sequence"/>
</dbReference>
<reference evidence="4" key="1">
    <citation type="journal article" date="2014" name="Int. J. Syst. Evol. Microbiol.">
        <title>Complete genome sequence of Corynebacterium casei LMG S-19264T (=DSM 44701T), isolated from a smear-ripened cheese.</title>
        <authorList>
            <consortium name="US DOE Joint Genome Institute (JGI-PGF)"/>
            <person name="Walter F."/>
            <person name="Albersmeier A."/>
            <person name="Kalinowski J."/>
            <person name="Ruckert C."/>
        </authorList>
    </citation>
    <scope>NUCLEOTIDE SEQUENCE</scope>
    <source>
        <strain evidence="4">CGMCC 4.7679</strain>
    </source>
</reference>
<dbReference type="InterPro" id="IPR042099">
    <property type="entry name" value="ANL_N_sf"/>
</dbReference>
<evidence type="ECO:0000313" key="4">
    <source>
        <dbReference type="EMBL" id="GHF66341.1"/>
    </source>
</evidence>
<dbReference type="OrthoDB" id="9803968at2"/>
<dbReference type="Pfam" id="PF13193">
    <property type="entry name" value="AMP-binding_C"/>
    <property type="match status" value="1"/>
</dbReference>
<keyword evidence="5" id="KW-1185">Reference proteome</keyword>
<evidence type="ECO:0000259" key="2">
    <source>
        <dbReference type="Pfam" id="PF00501"/>
    </source>
</evidence>
<dbReference type="AlphaFoldDB" id="A0A8H9J0G1"/>
<reference evidence="4" key="2">
    <citation type="submission" date="2020-09" db="EMBL/GenBank/DDBJ databases">
        <authorList>
            <person name="Sun Q."/>
            <person name="Zhou Y."/>
        </authorList>
    </citation>
    <scope>NUCLEOTIDE SEQUENCE</scope>
    <source>
        <strain evidence="4">CGMCC 4.7679</strain>
    </source>
</reference>
<proteinExistence type="predicted"/>
<evidence type="ECO:0000256" key="1">
    <source>
        <dbReference type="ARBA" id="ARBA00022598"/>
    </source>
</evidence>
<keyword evidence="1 4" id="KW-0436">Ligase</keyword>
<dbReference type="InterPro" id="IPR050237">
    <property type="entry name" value="ATP-dep_AMP-bd_enzyme"/>
</dbReference>